<dbReference type="EMBL" id="AZDA01000121">
    <property type="protein sequence ID" value="KRK33161.1"/>
    <property type="molecule type" value="Genomic_DNA"/>
</dbReference>
<dbReference type="STRING" id="1423726.FC07_GL001416"/>
<evidence type="ECO:0000313" key="3">
    <source>
        <dbReference type="Proteomes" id="UP000051461"/>
    </source>
</evidence>
<dbReference type="InterPro" id="IPR038461">
    <property type="entry name" value="Schlafen_AlbA_2_dom_sf"/>
</dbReference>
<keyword evidence="3" id="KW-1185">Reference proteome</keyword>
<proteinExistence type="predicted"/>
<dbReference type="Gene3D" id="3.30.950.30">
    <property type="entry name" value="Schlafen, AAA domain"/>
    <property type="match status" value="1"/>
</dbReference>
<evidence type="ECO:0000259" key="1">
    <source>
        <dbReference type="Pfam" id="PF04326"/>
    </source>
</evidence>
<protein>
    <recommendedName>
        <fullName evidence="1">Schlafen AlbA-2 domain-containing protein</fullName>
    </recommendedName>
</protein>
<organism evidence="2 3">
    <name type="scientific">Loigolactobacillus bifermentans DSM 20003</name>
    <dbReference type="NCBI Taxonomy" id="1423726"/>
    <lineage>
        <taxon>Bacteria</taxon>
        <taxon>Bacillati</taxon>
        <taxon>Bacillota</taxon>
        <taxon>Bacilli</taxon>
        <taxon>Lactobacillales</taxon>
        <taxon>Lactobacillaceae</taxon>
        <taxon>Loigolactobacillus</taxon>
    </lineage>
</organism>
<dbReference type="PANTHER" id="PTHR30595:SF6">
    <property type="entry name" value="SCHLAFEN ALBA-2 DOMAIN-CONTAINING PROTEIN"/>
    <property type="match status" value="1"/>
</dbReference>
<dbReference type="Pfam" id="PF13749">
    <property type="entry name" value="HATPase_c_4"/>
    <property type="match status" value="1"/>
</dbReference>
<evidence type="ECO:0000313" key="2">
    <source>
        <dbReference type="EMBL" id="KRK33161.1"/>
    </source>
</evidence>
<dbReference type="AlphaFoldDB" id="A0A0R1GH03"/>
<dbReference type="InterPro" id="IPR007421">
    <property type="entry name" value="Schlafen_AlbA_2_dom"/>
</dbReference>
<dbReference type="Proteomes" id="UP000051461">
    <property type="component" value="Unassembled WGS sequence"/>
</dbReference>
<dbReference type="Gene3D" id="3.30.565.60">
    <property type="match status" value="1"/>
</dbReference>
<dbReference type="Gene3D" id="1.10.10.10">
    <property type="entry name" value="Winged helix-like DNA-binding domain superfamily/Winged helix DNA-binding domain"/>
    <property type="match status" value="1"/>
</dbReference>
<dbReference type="PATRIC" id="fig|1423726.3.peg.1466"/>
<sequence length="498" mass="56974">MKRIPENLEHEITDGKESIRIEFKAAQGRDGQGQIPKDVYETVCAFSNRDGGNIYLGVDDTGNVLGLSDVNLTKMTKEFITTIQSGNKLMPALYLDIAPYWIDDKIILHIYVPNSSQVHRMNGRIIFDRHGDADIDITNNTNLVQQMYARKQVEYTENKIYPYVEITDFRADLTDFVRKSSTNVKGEHNLANQSDLQVLKSLSMYKKDYANGIAGFTLASILLFGKDDVIRSVLPYFALDIVVKIKDVDRYDDRLRISTNLIDSYSQMMAFIAKHINQPFYLRQDKRIEIRDVLFRELIVNMLVHREYSNPFVSRITITATSIQFENANKPMHPGKIRRGDIWPYPKNPNIARVFHLIGLVEELGSGVSKIFEFAPILLGAEPLIDNEDQFTVKLPITPERLNNLSNAQHFFIDNGHNLNADNMLQTKKVEIDPFIPNYQSKIITYLSEHDSIDRSTVETLLNVKQAQAIRYLKQLISANILRKVGGGPSTRYVLIQR</sequence>
<name>A0A0R1GH03_9LACO</name>
<dbReference type="RefSeq" id="WP_057905507.1">
    <property type="nucleotide sequence ID" value="NZ_AZDA01000121.1"/>
</dbReference>
<dbReference type="Pfam" id="PF04326">
    <property type="entry name" value="SLFN_AlbA_2"/>
    <property type="match status" value="1"/>
</dbReference>
<feature type="domain" description="Schlafen AlbA-2" evidence="1">
    <location>
        <begin position="17"/>
        <end position="133"/>
    </location>
</feature>
<dbReference type="InterPro" id="IPR038475">
    <property type="entry name" value="RecG_C_sf"/>
</dbReference>
<dbReference type="InterPro" id="IPR036388">
    <property type="entry name" value="WH-like_DNA-bd_sf"/>
</dbReference>
<dbReference type="PANTHER" id="PTHR30595">
    <property type="entry name" value="GLPR-RELATED TRANSCRIPTIONAL REPRESSOR"/>
    <property type="match status" value="1"/>
</dbReference>
<gene>
    <name evidence="2" type="ORF">FC07_GL001416</name>
</gene>
<reference evidence="2 3" key="1">
    <citation type="journal article" date="2015" name="Genome Announc.">
        <title>Expanding the biotechnology potential of lactobacilli through comparative genomics of 213 strains and associated genera.</title>
        <authorList>
            <person name="Sun Z."/>
            <person name="Harris H.M."/>
            <person name="McCann A."/>
            <person name="Guo C."/>
            <person name="Argimon S."/>
            <person name="Zhang W."/>
            <person name="Yang X."/>
            <person name="Jeffery I.B."/>
            <person name="Cooney J.C."/>
            <person name="Kagawa T.F."/>
            <person name="Liu W."/>
            <person name="Song Y."/>
            <person name="Salvetti E."/>
            <person name="Wrobel A."/>
            <person name="Rasinkangas P."/>
            <person name="Parkhill J."/>
            <person name="Rea M.C."/>
            <person name="O'Sullivan O."/>
            <person name="Ritari J."/>
            <person name="Douillard F.P."/>
            <person name="Paul Ross R."/>
            <person name="Yang R."/>
            <person name="Briner A.E."/>
            <person name="Felis G.E."/>
            <person name="de Vos W.M."/>
            <person name="Barrangou R."/>
            <person name="Klaenhammer T.R."/>
            <person name="Caufield P.W."/>
            <person name="Cui Y."/>
            <person name="Zhang H."/>
            <person name="O'Toole P.W."/>
        </authorList>
    </citation>
    <scope>NUCLEOTIDE SEQUENCE [LARGE SCALE GENOMIC DNA]</scope>
    <source>
        <strain evidence="2 3">DSM 20003</strain>
    </source>
</reference>
<comment type="caution">
    <text evidence="2">The sequence shown here is derived from an EMBL/GenBank/DDBJ whole genome shotgun (WGS) entry which is preliminary data.</text>
</comment>
<accession>A0A0R1GH03</accession>